<evidence type="ECO:0000256" key="1">
    <source>
        <dbReference type="ARBA" id="ARBA00001470"/>
    </source>
</evidence>
<sequence>MSNRIKQELEKLQTQLKKEVQENILPFWLDKKDTNNGGFFGLIKENTDKTAKKGLVMSARHMWSFSCAYKNFANSEYKDAADHAYDFMIKSLYDREHKGFFWSCDYRGEKEESIKKVYGNAFAIYALAEYYEISKNKQAITIAWETYDILETICKDKKHNGYYEAFDREWATPIPEPLGEEDLGCPKSMNTHLHILEAYSTLYRITGDKKVAEAIENLLKILTSHILKDKVHLGLYFSEDWKRLDKIISYGHDIEASWLLTEAAELLWQDKLPEDFKKLISAITEFYLDYLTENNYSLPNERREDNSMDEERVWWVQAEAFVGMLNAYQLFKRKEYLTTAIKVWEFIENYISDKDKGEWYWSVTKEGIPVQGHPKGGMWKSSYHNTRACIEGINRINHIIETEEI</sequence>
<dbReference type="InterPro" id="IPR008928">
    <property type="entry name" value="6-hairpin_glycosidase_sf"/>
</dbReference>
<dbReference type="EC" id="5.1.3.11" evidence="4"/>
<dbReference type="InterPro" id="IPR028584">
    <property type="entry name" value="Cellobiose_2_epim"/>
</dbReference>
<name>A0ABU9U8V8_9SPIR</name>
<dbReference type="RefSeq" id="WP_420068547.1">
    <property type="nucleotide sequence ID" value="NZ_JBCHKQ010000001.1"/>
</dbReference>
<gene>
    <name evidence="5" type="ORF">WKV44_00895</name>
</gene>
<dbReference type="InterPro" id="IPR012341">
    <property type="entry name" value="6hp_glycosidase-like_sf"/>
</dbReference>
<comment type="similarity">
    <text evidence="2">Belongs to the N-acylglucosamine 2-epimerase family.</text>
</comment>
<dbReference type="Gene3D" id="1.50.10.10">
    <property type="match status" value="1"/>
</dbReference>
<evidence type="ECO:0000313" key="6">
    <source>
        <dbReference type="Proteomes" id="UP001466331"/>
    </source>
</evidence>
<organism evidence="5 6">
    <name type="scientific">Rarispira pelagica</name>
    <dbReference type="NCBI Taxonomy" id="3141764"/>
    <lineage>
        <taxon>Bacteria</taxon>
        <taxon>Pseudomonadati</taxon>
        <taxon>Spirochaetota</taxon>
        <taxon>Spirochaetia</taxon>
        <taxon>Winmispirales</taxon>
        <taxon>Winmispiraceae</taxon>
        <taxon>Rarispira</taxon>
    </lineage>
</organism>
<dbReference type="Pfam" id="PF07221">
    <property type="entry name" value="GlcNAc_2-epim"/>
    <property type="match status" value="1"/>
</dbReference>
<evidence type="ECO:0000256" key="3">
    <source>
        <dbReference type="ARBA" id="ARBA00023235"/>
    </source>
</evidence>
<comment type="function">
    <text evidence="4">Catalyzes the reversible epimerization of cellobiose to 4-O-beta-D-glucopyranosyl-D-mannose (Glc-Man).</text>
</comment>
<comment type="similarity">
    <text evidence="4">Belongs to the cellobiose 2-epimerase family.</text>
</comment>
<dbReference type="EMBL" id="JBCHKQ010000001">
    <property type="protein sequence ID" value="MEM5947094.1"/>
    <property type="molecule type" value="Genomic_DNA"/>
</dbReference>
<dbReference type="HAMAP" id="MF_00929">
    <property type="entry name" value="Cellobiose_2_epim"/>
    <property type="match status" value="1"/>
</dbReference>
<evidence type="ECO:0000313" key="5">
    <source>
        <dbReference type="EMBL" id="MEM5947094.1"/>
    </source>
</evidence>
<keyword evidence="3 4" id="KW-0413">Isomerase</keyword>
<dbReference type="PANTHER" id="PTHR15108">
    <property type="entry name" value="N-ACYLGLUCOSAMINE-2-EPIMERASE"/>
    <property type="match status" value="1"/>
</dbReference>
<accession>A0ABU9U8V8</accession>
<evidence type="ECO:0000256" key="2">
    <source>
        <dbReference type="ARBA" id="ARBA00008558"/>
    </source>
</evidence>
<comment type="catalytic activity">
    <reaction evidence="1 4">
        <text>D-cellobiose = beta-D-glucosyl-(1-&gt;4)-D-mannopyranose</text>
        <dbReference type="Rhea" id="RHEA:23384"/>
        <dbReference type="ChEBI" id="CHEBI:17057"/>
        <dbReference type="ChEBI" id="CHEBI:47931"/>
        <dbReference type="EC" id="5.1.3.11"/>
    </reaction>
</comment>
<keyword evidence="6" id="KW-1185">Reference proteome</keyword>
<dbReference type="InterPro" id="IPR010819">
    <property type="entry name" value="AGE/CE"/>
</dbReference>
<dbReference type="SUPFAM" id="SSF48208">
    <property type="entry name" value="Six-hairpin glycosidases"/>
    <property type="match status" value="1"/>
</dbReference>
<protein>
    <recommendedName>
        <fullName evidence="4">Cellobiose 2-epimerase</fullName>
        <shortName evidence="4">CE</shortName>
        <ecNumber evidence="4">5.1.3.11</ecNumber>
    </recommendedName>
</protein>
<reference evidence="5 6" key="1">
    <citation type="submission" date="2024-03" db="EMBL/GenBank/DDBJ databases">
        <title>Ignisphaera cupida sp. nov., a hyperthermophilic hydrolytic archaeon from a hot spring of Kamchatka, and proposal of Ignisphaeraceae fam. nov.</title>
        <authorList>
            <person name="Podosokorskaya O.A."/>
            <person name="Elcheninov A.G."/>
            <person name="Maltseva A.I."/>
            <person name="Zayulina K.S."/>
            <person name="Novikov A."/>
            <person name="Merkel A.Y."/>
        </authorList>
    </citation>
    <scope>NUCLEOTIDE SEQUENCE [LARGE SCALE GENOMIC DNA]</scope>
    <source>
        <strain evidence="5 6">38H-sp</strain>
    </source>
</reference>
<proteinExistence type="inferred from homology"/>
<evidence type="ECO:0000256" key="4">
    <source>
        <dbReference type="HAMAP-Rule" id="MF_00929"/>
    </source>
</evidence>
<comment type="caution">
    <text evidence="5">The sequence shown here is derived from an EMBL/GenBank/DDBJ whole genome shotgun (WGS) entry which is preliminary data.</text>
</comment>
<dbReference type="Proteomes" id="UP001466331">
    <property type="component" value="Unassembled WGS sequence"/>
</dbReference>